<dbReference type="AlphaFoldDB" id="A0A8B8AG64"/>
<feature type="compositionally biased region" description="Basic residues" evidence="1">
    <location>
        <begin position="171"/>
        <end position="198"/>
    </location>
</feature>
<protein>
    <submittedName>
        <fullName evidence="4">Uncharacterized protein LOC111101844</fullName>
    </submittedName>
</protein>
<evidence type="ECO:0000313" key="3">
    <source>
        <dbReference type="Proteomes" id="UP000694844"/>
    </source>
</evidence>
<gene>
    <name evidence="4" type="primary">LOC111101844</name>
</gene>
<name>A0A8B8AG64_CRAVI</name>
<dbReference type="KEGG" id="cvn:111101844"/>
<reference evidence="4" key="1">
    <citation type="submission" date="2025-08" db="UniProtKB">
        <authorList>
            <consortium name="RefSeq"/>
        </authorList>
    </citation>
    <scope>IDENTIFICATION</scope>
    <source>
        <tissue evidence="4">Whole sample</tissue>
    </source>
</reference>
<keyword evidence="2" id="KW-0732">Signal</keyword>
<feature type="chain" id="PRO_5034886044" evidence="2">
    <location>
        <begin position="26"/>
        <end position="442"/>
    </location>
</feature>
<dbReference type="Proteomes" id="UP000694844">
    <property type="component" value="Chromosome 6"/>
</dbReference>
<feature type="compositionally biased region" description="Low complexity" evidence="1">
    <location>
        <begin position="159"/>
        <end position="170"/>
    </location>
</feature>
<dbReference type="GeneID" id="111101844"/>
<keyword evidence="3" id="KW-1185">Reference proteome</keyword>
<sequence>MNMAALSVLLCFFLSPLFYSRAVEGCNMETFQIPSFYVLHKGGYSILRQCPPGRFFIPRLCRCVVRRLRTVPWPVQTTRSHAATDRPLPTTFLPVTIEERSPPTSSVSTVNPMVTNSFAVSGGGFNLQSNDLFGNDDSIAPVQRNRSRRLLQHEKETLKSSQKSSLQSSSNKKRGKSRLKSRRKKNRKTDKTMKKNRNRDKSLALPVGQQPNITDKMLTNIPLRISEPPKTSKKPRKIPFELPDQAPCNPYFRFVFDRTNLSEDKSVPSSPSKSIRFLGVAGSTGETSAYLDGNTSVSVWGMSHITFAPNFQFLTRFRLREDYPYEDAFYTLIADGPCEGLPQQYSVTVNPIRREIHSFIKLKNKEELDLLLPDVDMSKWVSVSLHGADGEITLFTDQAQTRGNIGVSTINSSACPMEIGRQTPLSRGFVGFIDVVQFHNCF</sequence>
<proteinExistence type="predicted"/>
<feature type="region of interest" description="Disordered" evidence="1">
    <location>
        <begin position="154"/>
        <end position="215"/>
    </location>
</feature>
<organism evidence="3 4">
    <name type="scientific">Crassostrea virginica</name>
    <name type="common">Eastern oyster</name>
    <dbReference type="NCBI Taxonomy" id="6565"/>
    <lineage>
        <taxon>Eukaryota</taxon>
        <taxon>Metazoa</taxon>
        <taxon>Spiralia</taxon>
        <taxon>Lophotrochozoa</taxon>
        <taxon>Mollusca</taxon>
        <taxon>Bivalvia</taxon>
        <taxon>Autobranchia</taxon>
        <taxon>Pteriomorphia</taxon>
        <taxon>Ostreida</taxon>
        <taxon>Ostreoidea</taxon>
        <taxon>Ostreidae</taxon>
        <taxon>Crassostrea</taxon>
    </lineage>
</organism>
<dbReference type="RefSeq" id="XP_022290170.1">
    <property type="nucleotide sequence ID" value="XM_022434462.1"/>
</dbReference>
<feature type="signal peptide" evidence="2">
    <location>
        <begin position="1"/>
        <end position="25"/>
    </location>
</feature>
<evidence type="ECO:0000313" key="4">
    <source>
        <dbReference type="RefSeq" id="XP_022290170.1"/>
    </source>
</evidence>
<evidence type="ECO:0000256" key="1">
    <source>
        <dbReference type="SAM" id="MobiDB-lite"/>
    </source>
</evidence>
<dbReference type="OrthoDB" id="6072615at2759"/>
<accession>A0A8B8AG64</accession>
<evidence type="ECO:0000256" key="2">
    <source>
        <dbReference type="SAM" id="SignalP"/>
    </source>
</evidence>